<dbReference type="InterPro" id="IPR039697">
    <property type="entry name" value="Alcohol_dehydrogenase_Fe"/>
</dbReference>
<keyword evidence="1" id="KW-0560">Oxidoreductase</keyword>
<accession>A0ABR3YHS4</accession>
<dbReference type="EMBL" id="JAWCUI010000124">
    <property type="protein sequence ID" value="KAL1887383.1"/>
    <property type="molecule type" value="Genomic_DNA"/>
</dbReference>
<dbReference type="CDD" id="cd08177">
    <property type="entry name" value="MAR"/>
    <property type="match status" value="1"/>
</dbReference>
<evidence type="ECO:0000313" key="6">
    <source>
        <dbReference type="Proteomes" id="UP001583186"/>
    </source>
</evidence>
<dbReference type="Pfam" id="PF25137">
    <property type="entry name" value="ADH_Fe_C"/>
    <property type="match status" value="1"/>
</dbReference>
<evidence type="ECO:0000313" key="5">
    <source>
        <dbReference type="EMBL" id="KAL1887383.1"/>
    </source>
</evidence>
<name>A0ABR3YHS4_9PEZI</name>
<dbReference type="PANTHER" id="PTHR11496:SF105">
    <property type="entry name" value="REDUCTASE, PUTATIVE (AFU_ORTHOLOGUE AFUA_6G07090)-RELATED"/>
    <property type="match status" value="1"/>
</dbReference>
<dbReference type="Proteomes" id="UP001583186">
    <property type="component" value="Unassembled WGS sequence"/>
</dbReference>
<comment type="caution">
    <text evidence="5">The sequence shown here is derived from an EMBL/GenBank/DDBJ whole genome shotgun (WGS) entry which is preliminary data.</text>
</comment>
<evidence type="ECO:0000256" key="2">
    <source>
        <dbReference type="ARBA" id="ARBA00023027"/>
    </source>
</evidence>
<dbReference type="InterPro" id="IPR056798">
    <property type="entry name" value="ADH_Fe_C"/>
</dbReference>
<evidence type="ECO:0000259" key="4">
    <source>
        <dbReference type="Pfam" id="PF25137"/>
    </source>
</evidence>
<keyword evidence="6" id="KW-1185">Reference proteome</keyword>
<dbReference type="InterPro" id="IPR034786">
    <property type="entry name" value="MAR"/>
</dbReference>
<dbReference type="Pfam" id="PF00465">
    <property type="entry name" value="Fe-ADH"/>
    <property type="match status" value="1"/>
</dbReference>
<organism evidence="5 6">
    <name type="scientific">Sporothrix stenoceras</name>
    <dbReference type="NCBI Taxonomy" id="5173"/>
    <lineage>
        <taxon>Eukaryota</taxon>
        <taxon>Fungi</taxon>
        <taxon>Dikarya</taxon>
        <taxon>Ascomycota</taxon>
        <taxon>Pezizomycotina</taxon>
        <taxon>Sordariomycetes</taxon>
        <taxon>Sordariomycetidae</taxon>
        <taxon>Ophiostomatales</taxon>
        <taxon>Ophiostomataceae</taxon>
        <taxon>Sporothrix</taxon>
    </lineage>
</organism>
<dbReference type="Gene3D" id="3.40.50.1970">
    <property type="match status" value="1"/>
</dbReference>
<feature type="domain" description="Fe-containing alcohol dehydrogenase-like C-terminal" evidence="4">
    <location>
        <begin position="174"/>
        <end position="357"/>
    </location>
</feature>
<dbReference type="SUPFAM" id="SSF56796">
    <property type="entry name" value="Dehydroquinate synthase-like"/>
    <property type="match status" value="1"/>
</dbReference>
<dbReference type="InterPro" id="IPR001670">
    <property type="entry name" value="ADH_Fe/GldA"/>
</dbReference>
<sequence>MLDFTYKANPATVLFGSGTIRKVPGELARLKLSKPLILCTPQQTAQANDLRTILNSADAADGQRIAVAGFFDQATMHTPVAVTEQAIAVTKDLACDCVVSIGGGSTIGLGKALSVRTGLYHMCIPTTYAGSEMTPILGETQDGRKTTRSDPTILPDSVIYDVDLTMTLPASLSATSGVNAIAHAVEALYARNGNPIINLIAVEGVRALAEALPAIVQDPSAAEPRAKALYGAWLCGTCLGSVGMSLHHKLCHTLGGSFGLSHAETHTVVLPHAVAYNAAKIPEALGLLAQALPDSDGDAIRGLNVLLRKLGVTRDLKTLGLKGEDVSKAADIAVSNPYWNPRDIERAPIEELIRRAWVGEDARADL</sequence>
<dbReference type="Gene3D" id="1.20.1090.10">
    <property type="entry name" value="Dehydroquinate synthase-like - alpha domain"/>
    <property type="match status" value="1"/>
</dbReference>
<dbReference type="PANTHER" id="PTHR11496">
    <property type="entry name" value="ALCOHOL DEHYDROGENASE"/>
    <property type="match status" value="1"/>
</dbReference>
<keyword evidence="2" id="KW-0520">NAD</keyword>
<evidence type="ECO:0008006" key="7">
    <source>
        <dbReference type="Google" id="ProtNLM"/>
    </source>
</evidence>
<evidence type="ECO:0000259" key="3">
    <source>
        <dbReference type="Pfam" id="PF00465"/>
    </source>
</evidence>
<protein>
    <recommendedName>
        <fullName evidence="7">Maleylacetate reductase</fullName>
    </recommendedName>
</protein>
<gene>
    <name evidence="5" type="ORF">Sste5346_010263</name>
</gene>
<reference evidence="5 6" key="1">
    <citation type="journal article" date="2024" name="IMA Fungus">
        <title>IMA Genome - F19 : A genome assembly and annotation guide to empower mycologists, including annotated draft genome sequences of Ceratocystis pirilliformis, Diaporthe australafricana, Fusarium ophioides, Paecilomyces lecythidis, and Sporothrix stenoceras.</title>
        <authorList>
            <person name="Aylward J."/>
            <person name="Wilson A.M."/>
            <person name="Visagie C.M."/>
            <person name="Spraker J."/>
            <person name="Barnes I."/>
            <person name="Buitendag C."/>
            <person name="Ceriani C."/>
            <person name="Del Mar Angel L."/>
            <person name="du Plessis D."/>
            <person name="Fuchs T."/>
            <person name="Gasser K."/>
            <person name="Kramer D."/>
            <person name="Li W."/>
            <person name="Munsamy K."/>
            <person name="Piso A."/>
            <person name="Price J.L."/>
            <person name="Sonnekus B."/>
            <person name="Thomas C."/>
            <person name="van der Nest A."/>
            <person name="van Dijk A."/>
            <person name="van Heerden A."/>
            <person name="van Vuuren N."/>
            <person name="Yilmaz N."/>
            <person name="Duong T.A."/>
            <person name="van der Merwe N.A."/>
            <person name="Wingfield M.J."/>
            <person name="Wingfield B.D."/>
        </authorList>
    </citation>
    <scope>NUCLEOTIDE SEQUENCE [LARGE SCALE GENOMIC DNA]</scope>
    <source>
        <strain evidence="5 6">CMW 5346</strain>
    </source>
</reference>
<proteinExistence type="predicted"/>
<feature type="domain" description="Alcohol dehydrogenase iron-type/glycerol dehydrogenase GldA" evidence="3">
    <location>
        <begin position="10"/>
        <end position="161"/>
    </location>
</feature>
<evidence type="ECO:0000256" key="1">
    <source>
        <dbReference type="ARBA" id="ARBA00023002"/>
    </source>
</evidence>